<feature type="compositionally biased region" description="Polar residues" evidence="1">
    <location>
        <begin position="212"/>
        <end position="224"/>
    </location>
</feature>
<evidence type="ECO:0000256" key="2">
    <source>
        <dbReference type="SAM" id="SignalP"/>
    </source>
</evidence>
<reference evidence="3 4" key="1">
    <citation type="submission" date="2015-08" db="EMBL/GenBank/DDBJ databases">
        <title>Next Generation Sequencing and Analysis of the Genome of Puccinia sorghi L Schw, the Causal Agent of Maize Common Rust.</title>
        <authorList>
            <person name="Rochi L."/>
            <person name="Burguener G."/>
            <person name="Darino M."/>
            <person name="Turjanski A."/>
            <person name="Kreff E."/>
            <person name="Dieguez M.J."/>
            <person name="Sacco F."/>
        </authorList>
    </citation>
    <scope>NUCLEOTIDE SEQUENCE [LARGE SCALE GENOMIC DNA]</scope>
    <source>
        <strain evidence="3 4">RO10H11247</strain>
    </source>
</reference>
<comment type="caution">
    <text evidence="3">The sequence shown here is derived from an EMBL/GenBank/DDBJ whole genome shotgun (WGS) entry which is preliminary data.</text>
</comment>
<name>A0A0L6V500_9BASI</name>
<feature type="region of interest" description="Disordered" evidence="1">
    <location>
        <begin position="63"/>
        <end position="150"/>
    </location>
</feature>
<dbReference type="Proteomes" id="UP000037035">
    <property type="component" value="Unassembled WGS sequence"/>
</dbReference>
<organism evidence="3 4">
    <name type="scientific">Puccinia sorghi</name>
    <dbReference type="NCBI Taxonomy" id="27349"/>
    <lineage>
        <taxon>Eukaryota</taxon>
        <taxon>Fungi</taxon>
        <taxon>Dikarya</taxon>
        <taxon>Basidiomycota</taxon>
        <taxon>Pucciniomycotina</taxon>
        <taxon>Pucciniomycetes</taxon>
        <taxon>Pucciniales</taxon>
        <taxon>Pucciniaceae</taxon>
        <taxon>Puccinia</taxon>
    </lineage>
</organism>
<keyword evidence="4" id="KW-1185">Reference proteome</keyword>
<evidence type="ECO:0000313" key="4">
    <source>
        <dbReference type="Proteomes" id="UP000037035"/>
    </source>
</evidence>
<evidence type="ECO:0000256" key="1">
    <source>
        <dbReference type="SAM" id="MobiDB-lite"/>
    </source>
</evidence>
<dbReference type="EMBL" id="LAVV01007468">
    <property type="protein sequence ID" value="KNZ55831.1"/>
    <property type="molecule type" value="Genomic_DNA"/>
</dbReference>
<gene>
    <name evidence="3" type="ORF">VP01_256g3</name>
</gene>
<dbReference type="OrthoDB" id="2507289at2759"/>
<proteinExistence type="predicted"/>
<accession>A0A0L6V500</accession>
<dbReference type="STRING" id="27349.A0A0L6V500"/>
<protein>
    <submittedName>
        <fullName evidence="3">Uncharacterized protein</fullName>
    </submittedName>
</protein>
<sequence length="243" mass="25163">MLLFGRILVLVELMVPLLHSSATTTHQDKPAHLQRRYVIRGQPPPPCVHHICPLGQRSQVSADSSYLSVQQSGETNSEAQAKAEPISGSEENTMTCHEGSSPPCSHGQAKRVPTHQSAPITCGDGTKPPCGKAAGKAPHPPDTHQAAPIHCGDGTKPPCGQTDPVAEGPLHCADGTSGPCKPIGLAQKPPTHQTAPITCGDGTKPPCHDHASSPSFPGTHQTAPISCGDGSKPPCHSSPPIPL</sequence>
<evidence type="ECO:0000313" key="3">
    <source>
        <dbReference type="EMBL" id="KNZ55831.1"/>
    </source>
</evidence>
<feature type="compositionally biased region" description="Polar residues" evidence="1">
    <location>
        <begin position="63"/>
        <end position="79"/>
    </location>
</feature>
<feature type="region of interest" description="Disordered" evidence="1">
    <location>
        <begin position="183"/>
        <end position="243"/>
    </location>
</feature>
<feature type="chain" id="PRO_5005568203" evidence="2">
    <location>
        <begin position="21"/>
        <end position="243"/>
    </location>
</feature>
<feature type="signal peptide" evidence="2">
    <location>
        <begin position="1"/>
        <end position="20"/>
    </location>
</feature>
<keyword evidence="2" id="KW-0732">Signal</keyword>
<dbReference type="AlphaFoldDB" id="A0A0L6V500"/>
<dbReference type="VEuPathDB" id="FungiDB:VP01_256g3"/>